<dbReference type="InterPro" id="IPR025369">
    <property type="entry name" value="DUF4274"/>
</dbReference>
<comment type="caution">
    <text evidence="2">The sequence shown here is derived from an EMBL/GenBank/DDBJ whole genome shotgun (WGS) entry which is preliminary data.</text>
</comment>
<keyword evidence="3" id="KW-1185">Reference proteome</keyword>
<gene>
    <name evidence="2" type="ORF">CLV45_2182</name>
</gene>
<dbReference type="Pfam" id="PF14096">
    <property type="entry name" value="DUF4274"/>
    <property type="match status" value="1"/>
</dbReference>
<dbReference type="EMBL" id="PGFA01000001">
    <property type="protein sequence ID" value="PJJ60751.1"/>
    <property type="molecule type" value="Genomic_DNA"/>
</dbReference>
<sequence>MDYTVSPERAALLTEKFFEFSFDNRKPDRSFFDTITNPVELHLIAGNYNWDDGAEVLTWIVDSPHCDKATAVMLFWHAQPSYYTQFSSQKEAQWEKNVFRLLRRIMKNVASDFYHTALIAYDPRTDPKAERMDAIEPKAKWSIPDVLKQPLTGPLVVELE</sequence>
<evidence type="ECO:0000259" key="1">
    <source>
        <dbReference type="Pfam" id="PF14096"/>
    </source>
</evidence>
<proteinExistence type="predicted"/>
<name>A0A2M9BS46_9BACT</name>
<evidence type="ECO:0000313" key="3">
    <source>
        <dbReference type="Proteomes" id="UP000228535"/>
    </source>
</evidence>
<dbReference type="RefSeq" id="WP_100336383.1">
    <property type="nucleotide sequence ID" value="NZ_PGFA01000001.1"/>
</dbReference>
<protein>
    <submittedName>
        <fullName evidence="2">Uncharacterized protein DUF4274</fullName>
    </submittedName>
</protein>
<evidence type="ECO:0000313" key="2">
    <source>
        <dbReference type="EMBL" id="PJJ60751.1"/>
    </source>
</evidence>
<organism evidence="2 3">
    <name type="scientific">Hymenobacter chitinivorans DSM 11115</name>
    <dbReference type="NCBI Taxonomy" id="1121954"/>
    <lineage>
        <taxon>Bacteria</taxon>
        <taxon>Pseudomonadati</taxon>
        <taxon>Bacteroidota</taxon>
        <taxon>Cytophagia</taxon>
        <taxon>Cytophagales</taxon>
        <taxon>Hymenobacteraceae</taxon>
        <taxon>Hymenobacter</taxon>
    </lineage>
</organism>
<dbReference type="Proteomes" id="UP000228535">
    <property type="component" value="Unassembled WGS sequence"/>
</dbReference>
<dbReference type="OrthoDB" id="269804at2"/>
<accession>A0A2M9BS46</accession>
<feature type="domain" description="DUF4274" evidence="1">
    <location>
        <begin position="37"/>
        <end position="108"/>
    </location>
</feature>
<dbReference type="AlphaFoldDB" id="A0A2M9BS46"/>
<reference evidence="2 3" key="1">
    <citation type="submission" date="2017-11" db="EMBL/GenBank/DDBJ databases">
        <title>Genomic Encyclopedia of Archaeal and Bacterial Type Strains, Phase II (KMG-II): From Individual Species to Whole Genera.</title>
        <authorList>
            <person name="Goeker M."/>
        </authorList>
    </citation>
    <scope>NUCLEOTIDE SEQUENCE [LARGE SCALE GENOMIC DNA]</scope>
    <source>
        <strain evidence="2 3">DSM 11115</strain>
    </source>
</reference>